<dbReference type="GO" id="GO:0004637">
    <property type="term" value="F:phosphoribosylamine-glycine ligase activity"/>
    <property type="evidence" value="ECO:0007669"/>
    <property type="project" value="TreeGrafter"/>
</dbReference>
<evidence type="ECO:0000256" key="8">
    <source>
        <dbReference type="ARBA" id="ARBA00022741"/>
    </source>
</evidence>
<evidence type="ECO:0000256" key="15">
    <source>
        <dbReference type="HAMAP-Rule" id="MF_00741"/>
    </source>
</evidence>
<evidence type="ECO:0000259" key="17">
    <source>
        <dbReference type="Pfam" id="PF02769"/>
    </source>
</evidence>
<dbReference type="Gene3D" id="3.90.650.10">
    <property type="entry name" value="PurM-like C-terminal domain"/>
    <property type="match status" value="1"/>
</dbReference>
<dbReference type="InterPro" id="IPR010918">
    <property type="entry name" value="PurM-like_C_dom"/>
</dbReference>
<evidence type="ECO:0000256" key="14">
    <source>
        <dbReference type="ARBA" id="ARBA00049057"/>
    </source>
</evidence>
<reference evidence="18 19" key="1">
    <citation type="journal article" date="2016" name="Nat. Commun.">
        <title>Thousands of microbial genomes shed light on interconnected biogeochemical processes in an aquifer system.</title>
        <authorList>
            <person name="Anantharaman K."/>
            <person name="Brown C.T."/>
            <person name="Hug L.A."/>
            <person name="Sharon I."/>
            <person name="Castelle C.J."/>
            <person name="Probst A.J."/>
            <person name="Thomas B.C."/>
            <person name="Singh A."/>
            <person name="Wilkins M.J."/>
            <person name="Karaoz U."/>
            <person name="Brodie E.L."/>
            <person name="Williams K.H."/>
            <person name="Hubbard S.S."/>
            <person name="Banfield J.F."/>
        </authorList>
    </citation>
    <scope>NUCLEOTIDE SEQUENCE [LARGE SCALE GENOMIC DNA]</scope>
</reference>
<dbReference type="HAMAP" id="MF_00741">
    <property type="entry name" value="AIRS"/>
    <property type="match status" value="1"/>
</dbReference>
<evidence type="ECO:0000256" key="5">
    <source>
        <dbReference type="ARBA" id="ARBA00020367"/>
    </source>
</evidence>
<dbReference type="STRING" id="1817863.A2Y62_13005"/>
<keyword evidence="10 15" id="KW-0067">ATP-binding</keyword>
<comment type="caution">
    <text evidence="18">The sequence shown here is derived from an EMBL/GenBank/DDBJ whole genome shotgun (WGS) entry which is preliminary data.</text>
</comment>
<dbReference type="NCBIfam" id="TIGR00878">
    <property type="entry name" value="purM"/>
    <property type="match status" value="1"/>
</dbReference>
<evidence type="ECO:0000313" key="18">
    <source>
        <dbReference type="EMBL" id="OGF58705.1"/>
    </source>
</evidence>
<dbReference type="SUPFAM" id="SSF56042">
    <property type="entry name" value="PurM C-terminal domain-like"/>
    <property type="match status" value="1"/>
</dbReference>
<evidence type="ECO:0000259" key="16">
    <source>
        <dbReference type="Pfam" id="PF00586"/>
    </source>
</evidence>
<protein>
    <recommendedName>
        <fullName evidence="5 15">Phosphoribosylformylglycinamidine cyclo-ligase</fullName>
        <ecNumber evidence="4 15">6.3.3.1</ecNumber>
    </recommendedName>
    <alternativeName>
        <fullName evidence="12 15">AIR synthase</fullName>
    </alternativeName>
    <alternativeName>
        <fullName evidence="13 15">AIRS</fullName>
    </alternativeName>
    <alternativeName>
        <fullName evidence="11 15">Phosphoribosyl-aminoimidazole synthetase</fullName>
    </alternativeName>
</protein>
<dbReference type="EC" id="6.3.3.1" evidence="4 15"/>
<evidence type="ECO:0000256" key="7">
    <source>
        <dbReference type="ARBA" id="ARBA00022598"/>
    </source>
</evidence>
<evidence type="ECO:0000256" key="3">
    <source>
        <dbReference type="ARBA" id="ARBA00010280"/>
    </source>
</evidence>
<comment type="similarity">
    <text evidence="3 15">Belongs to the AIR synthase family.</text>
</comment>
<dbReference type="PANTHER" id="PTHR10520">
    <property type="entry name" value="TRIFUNCTIONAL PURINE BIOSYNTHETIC PROTEIN ADENOSINE-3-RELATED"/>
    <property type="match status" value="1"/>
</dbReference>
<feature type="domain" description="PurM-like C-terminal" evidence="17">
    <location>
        <begin position="170"/>
        <end position="335"/>
    </location>
</feature>
<comment type="catalytic activity">
    <reaction evidence="14 15">
        <text>2-formamido-N(1)-(5-O-phospho-beta-D-ribosyl)acetamidine + ATP = 5-amino-1-(5-phospho-beta-D-ribosyl)imidazole + ADP + phosphate + H(+)</text>
        <dbReference type="Rhea" id="RHEA:23032"/>
        <dbReference type="ChEBI" id="CHEBI:15378"/>
        <dbReference type="ChEBI" id="CHEBI:30616"/>
        <dbReference type="ChEBI" id="CHEBI:43474"/>
        <dbReference type="ChEBI" id="CHEBI:137981"/>
        <dbReference type="ChEBI" id="CHEBI:147287"/>
        <dbReference type="ChEBI" id="CHEBI:456216"/>
        <dbReference type="EC" id="6.3.3.1"/>
    </reaction>
</comment>
<evidence type="ECO:0000256" key="2">
    <source>
        <dbReference type="ARBA" id="ARBA00004686"/>
    </source>
</evidence>
<dbReference type="GO" id="GO:0005829">
    <property type="term" value="C:cytosol"/>
    <property type="evidence" value="ECO:0007669"/>
    <property type="project" value="TreeGrafter"/>
</dbReference>
<keyword evidence="6 15" id="KW-0963">Cytoplasm</keyword>
<organism evidence="18 19">
    <name type="scientific">Candidatus Fischerbacteria bacterium RBG_13_37_8</name>
    <dbReference type="NCBI Taxonomy" id="1817863"/>
    <lineage>
        <taxon>Bacteria</taxon>
        <taxon>Candidatus Fischeribacteriota</taxon>
    </lineage>
</organism>
<evidence type="ECO:0000256" key="6">
    <source>
        <dbReference type="ARBA" id="ARBA00022490"/>
    </source>
</evidence>
<comment type="subcellular location">
    <subcellularLocation>
        <location evidence="1 15">Cytoplasm</location>
    </subcellularLocation>
</comment>
<dbReference type="InterPro" id="IPR004733">
    <property type="entry name" value="PurM_cligase"/>
</dbReference>
<dbReference type="EMBL" id="MFGW01000233">
    <property type="protein sequence ID" value="OGF58705.1"/>
    <property type="molecule type" value="Genomic_DNA"/>
</dbReference>
<evidence type="ECO:0000256" key="1">
    <source>
        <dbReference type="ARBA" id="ARBA00004496"/>
    </source>
</evidence>
<evidence type="ECO:0000256" key="9">
    <source>
        <dbReference type="ARBA" id="ARBA00022755"/>
    </source>
</evidence>
<keyword evidence="9 15" id="KW-0658">Purine biosynthesis</keyword>
<name>A0A1F5V5M6_9BACT</name>
<keyword evidence="8 15" id="KW-0547">Nucleotide-binding</keyword>
<dbReference type="FunFam" id="3.90.650.10:FF:000011">
    <property type="entry name" value="Phosphoribosylformylglycinamidine cyclo-ligase"/>
    <property type="match status" value="1"/>
</dbReference>
<accession>A0A1F5V5M6</accession>
<evidence type="ECO:0000256" key="12">
    <source>
        <dbReference type="ARBA" id="ARBA00032931"/>
    </source>
</evidence>
<comment type="pathway">
    <text evidence="2 15">Purine metabolism; IMP biosynthesis via de novo pathway; 5-amino-1-(5-phospho-D-ribosyl)imidazole from N(2)-formyl-N(1)-(5-phospho-D-ribosyl)glycinamide: step 2/2.</text>
</comment>
<dbReference type="InterPro" id="IPR036921">
    <property type="entry name" value="PurM-like_N_sf"/>
</dbReference>
<evidence type="ECO:0000256" key="11">
    <source>
        <dbReference type="ARBA" id="ARBA00031908"/>
    </source>
</evidence>
<dbReference type="SUPFAM" id="SSF55326">
    <property type="entry name" value="PurM N-terminal domain-like"/>
    <property type="match status" value="1"/>
</dbReference>
<dbReference type="Proteomes" id="UP000178943">
    <property type="component" value="Unassembled WGS sequence"/>
</dbReference>
<dbReference type="CDD" id="cd02196">
    <property type="entry name" value="PurM"/>
    <property type="match status" value="1"/>
</dbReference>
<evidence type="ECO:0000256" key="13">
    <source>
        <dbReference type="ARBA" id="ARBA00033093"/>
    </source>
</evidence>
<dbReference type="Pfam" id="PF02769">
    <property type="entry name" value="AIRS_C"/>
    <property type="match status" value="1"/>
</dbReference>
<evidence type="ECO:0000256" key="10">
    <source>
        <dbReference type="ARBA" id="ARBA00022840"/>
    </source>
</evidence>
<dbReference type="AlphaFoldDB" id="A0A1F5V5M6"/>
<dbReference type="GO" id="GO:0004641">
    <property type="term" value="F:phosphoribosylformylglycinamidine cyclo-ligase activity"/>
    <property type="evidence" value="ECO:0007669"/>
    <property type="project" value="UniProtKB-UniRule"/>
</dbReference>
<dbReference type="Gene3D" id="3.30.1330.10">
    <property type="entry name" value="PurM-like, N-terminal domain"/>
    <property type="match status" value="1"/>
</dbReference>
<dbReference type="GO" id="GO:0006189">
    <property type="term" value="P:'de novo' IMP biosynthetic process"/>
    <property type="evidence" value="ECO:0007669"/>
    <property type="project" value="UniProtKB-UniRule"/>
</dbReference>
<feature type="domain" description="PurM-like N-terminal" evidence="16">
    <location>
        <begin position="50"/>
        <end position="157"/>
    </location>
</feature>
<dbReference type="UniPathway" id="UPA00074">
    <property type="reaction ID" value="UER00129"/>
</dbReference>
<proteinExistence type="inferred from homology"/>
<dbReference type="Pfam" id="PF00586">
    <property type="entry name" value="AIRS"/>
    <property type="match status" value="1"/>
</dbReference>
<dbReference type="InterPro" id="IPR016188">
    <property type="entry name" value="PurM-like_N"/>
</dbReference>
<evidence type="ECO:0000313" key="19">
    <source>
        <dbReference type="Proteomes" id="UP000178943"/>
    </source>
</evidence>
<gene>
    <name evidence="15" type="primary">purM</name>
    <name evidence="18" type="ORF">A2Y62_13005</name>
</gene>
<dbReference type="GO" id="GO:0046084">
    <property type="term" value="P:adenine biosynthetic process"/>
    <property type="evidence" value="ECO:0007669"/>
    <property type="project" value="TreeGrafter"/>
</dbReference>
<evidence type="ECO:0000256" key="4">
    <source>
        <dbReference type="ARBA" id="ARBA00013047"/>
    </source>
</evidence>
<dbReference type="PANTHER" id="PTHR10520:SF12">
    <property type="entry name" value="TRIFUNCTIONAL PURINE BIOSYNTHETIC PROTEIN ADENOSINE-3"/>
    <property type="match status" value="1"/>
</dbReference>
<keyword evidence="7 15" id="KW-0436">Ligase</keyword>
<sequence>MKYKDAGVNIKKADEAVNVIKKHLSLSQPKAADNIGKFAGKFPLGTIRKQGSFLYASVDGVGTKTKLIAATKTYEIAGYDIVAHCVNDLMVQGATPLFFMDYIAMGHLSVAVIDSLFIGMLKCTKECNIAILGGETAEMPGIYQNDDFDLVGFIVGVGNRHRSLPSKITTGNILIGINSSGLHTNGYSLARKIIDENNLKLDSYYHTLADTLRNALMQPHLCYYKILSPLINNKLIQAAAHITGGGIRGNLIRVLDQHNKAIISKNTWDVPAIFQFIKQNGKVPENEMYATFNMGLGLILIVKEEHIKKCLQLIKNNSFRAYLIGRIEEGERNVIYEK</sequence>
<dbReference type="GO" id="GO:0005524">
    <property type="term" value="F:ATP binding"/>
    <property type="evidence" value="ECO:0007669"/>
    <property type="project" value="UniProtKB-KW"/>
</dbReference>
<dbReference type="InterPro" id="IPR036676">
    <property type="entry name" value="PurM-like_C_sf"/>
</dbReference>